<dbReference type="OrthoDB" id="539213at2759"/>
<dbReference type="PANTHER" id="PTHR24153:SF8">
    <property type="entry name" value="FORKED, ISOFORM F"/>
    <property type="match status" value="1"/>
</dbReference>
<evidence type="ECO:0000313" key="4">
    <source>
        <dbReference type="EMBL" id="CAB9500658.1"/>
    </source>
</evidence>
<dbReference type="PANTHER" id="PTHR24153">
    <property type="entry name" value="ESPIN"/>
    <property type="match status" value="1"/>
</dbReference>
<dbReference type="Gene3D" id="1.25.40.20">
    <property type="entry name" value="Ankyrin repeat-containing domain"/>
    <property type="match status" value="2"/>
</dbReference>
<dbReference type="InterPro" id="IPR036770">
    <property type="entry name" value="Ankyrin_rpt-contain_sf"/>
</dbReference>
<dbReference type="Pfam" id="PF12796">
    <property type="entry name" value="Ank_2"/>
    <property type="match status" value="1"/>
</dbReference>
<gene>
    <name evidence="4" type="ORF">SEMRO_89_G046780.1</name>
</gene>
<protein>
    <submittedName>
        <fullName evidence="4">Ankyrin Repeat</fullName>
    </submittedName>
</protein>
<comment type="caution">
    <text evidence="4">The sequence shown here is derived from an EMBL/GenBank/DDBJ whole genome shotgun (WGS) entry which is preliminary data.</text>
</comment>
<dbReference type="GO" id="GO:0005737">
    <property type="term" value="C:cytoplasm"/>
    <property type="evidence" value="ECO:0007669"/>
    <property type="project" value="TreeGrafter"/>
</dbReference>
<evidence type="ECO:0000256" key="2">
    <source>
        <dbReference type="ARBA" id="ARBA00023043"/>
    </source>
</evidence>
<dbReference type="InterPro" id="IPR002110">
    <property type="entry name" value="Ankyrin_rpt"/>
</dbReference>
<dbReference type="Proteomes" id="UP001153069">
    <property type="component" value="Unassembled WGS sequence"/>
</dbReference>
<dbReference type="Pfam" id="PF13857">
    <property type="entry name" value="Ank_5"/>
    <property type="match status" value="1"/>
</dbReference>
<dbReference type="InterPro" id="IPR052420">
    <property type="entry name" value="Espin/Espin-like"/>
</dbReference>
<dbReference type="SUPFAM" id="SSF48403">
    <property type="entry name" value="Ankyrin repeat"/>
    <property type="match status" value="1"/>
</dbReference>
<dbReference type="AlphaFoldDB" id="A0A9N8DCW6"/>
<sequence>MALTEEVKAKWPQVFEAIRKRDLQNVIDTLAAADRPVDFASCIGATSGMNLIHAALDFERVPKNFLLHEDLVGKLIKYYPGALKIKDKKGNLPIHYAISMQNCHLSLIEALLASYPDSIKQQDAKACLPIHLACMYRNTHLVECLVEKYPEGLKHPDKDEMLPLHKALRHCCDVTTVKFLLDKNPASAAAKDFSGQFPLHLLFRFYSVPGVIFSSLTNSLIDAYPEASKHKAVTGKFPLDYVLDRENLSEQELQFILSHCHSADSISNVDAEGRLPIHIACKKGRTSMAIKLMAVAHPDSLKQPDNSGNLPVHYAAAHCSFEALRCVMELYPEGLLHKNVLNKRPIAMCSKDHDKFRALAEACPASLYDDGAGKAPLEPLIEYLKLFNLTRRNSLLLENVLRATQHGCGPSDTKTAAAEAEAEKQQQLASLAKQLEQFHAKDMTELNKSHSKVMAELKKSHADEKQQQQQLLEQLQKRHNELELRQKTEKEQLQEYHAKEKEKLHQSYEEDKQELQLSHEEEKQHLEVSRTLYKQIAAEGRKQDKNFLTKVAQEDSKVCTEDLKSFATSLKNRIDLISYRIHPEVKPSMMQLLFDGFITNPNVAKSSLVDCVQMMDAELTCLEIDMEQVTCGAKVPSSPGSSDTAKAKVPSNPDSPDTAKSSVEPTERPTKRARISP</sequence>
<evidence type="ECO:0000256" key="3">
    <source>
        <dbReference type="SAM" id="MobiDB-lite"/>
    </source>
</evidence>
<dbReference type="SMART" id="SM00248">
    <property type="entry name" value="ANK"/>
    <property type="match status" value="5"/>
</dbReference>
<keyword evidence="1" id="KW-0677">Repeat</keyword>
<name>A0A9N8DCW6_9STRA</name>
<feature type="region of interest" description="Disordered" evidence="3">
    <location>
        <begin position="632"/>
        <end position="677"/>
    </location>
</feature>
<keyword evidence="5" id="KW-1185">Reference proteome</keyword>
<accession>A0A9N8DCW6</accession>
<dbReference type="GO" id="GO:0051017">
    <property type="term" value="P:actin filament bundle assembly"/>
    <property type="evidence" value="ECO:0007669"/>
    <property type="project" value="TreeGrafter"/>
</dbReference>
<feature type="compositionally biased region" description="Polar residues" evidence="3">
    <location>
        <begin position="652"/>
        <end position="664"/>
    </location>
</feature>
<dbReference type="GO" id="GO:0051015">
    <property type="term" value="F:actin filament binding"/>
    <property type="evidence" value="ECO:0007669"/>
    <property type="project" value="TreeGrafter"/>
</dbReference>
<evidence type="ECO:0000313" key="5">
    <source>
        <dbReference type="Proteomes" id="UP001153069"/>
    </source>
</evidence>
<evidence type="ECO:0000256" key="1">
    <source>
        <dbReference type="ARBA" id="ARBA00022737"/>
    </source>
</evidence>
<organism evidence="4 5">
    <name type="scientific">Seminavis robusta</name>
    <dbReference type="NCBI Taxonomy" id="568900"/>
    <lineage>
        <taxon>Eukaryota</taxon>
        <taxon>Sar</taxon>
        <taxon>Stramenopiles</taxon>
        <taxon>Ochrophyta</taxon>
        <taxon>Bacillariophyta</taxon>
        <taxon>Bacillariophyceae</taxon>
        <taxon>Bacillariophycidae</taxon>
        <taxon>Naviculales</taxon>
        <taxon>Naviculaceae</taxon>
        <taxon>Seminavis</taxon>
    </lineage>
</organism>
<reference evidence="4" key="1">
    <citation type="submission" date="2020-06" db="EMBL/GenBank/DDBJ databases">
        <authorList>
            <consortium name="Plant Systems Biology data submission"/>
        </authorList>
    </citation>
    <scope>NUCLEOTIDE SEQUENCE</scope>
    <source>
        <strain evidence="4">D6</strain>
    </source>
</reference>
<feature type="region of interest" description="Disordered" evidence="3">
    <location>
        <begin position="499"/>
        <end position="522"/>
    </location>
</feature>
<keyword evidence="2" id="KW-0040">ANK repeat</keyword>
<proteinExistence type="predicted"/>
<dbReference type="EMBL" id="CAICTM010000088">
    <property type="protein sequence ID" value="CAB9500658.1"/>
    <property type="molecule type" value="Genomic_DNA"/>
</dbReference>